<name>A0A098E6A1_9ZZZZ</name>
<dbReference type="SUPFAM" id="SSF52833">
    <property type="entry name" value="Thioredoxin-like"/>
    <property type="match status" value="1"/>
</dbReference>
<gene>
    <name evidence="1" type="ORF">MSIBF_A1460012</name>
</gene>
<proteinExistence type="predicted"/>
<protein>
    <recommendedName>
        <fullName evidence="2">Thioredoxin domain-containing protein</fullName>
    </recommendedName>
</protein>
<dbReference type="InterPro" id="IPR036249">
    <property type="entry name" value="Thioredoxin-like_sf"/>
</dbReference>
<sequence>MGQNLKILKLIGIFAGIFLIAAAMAAVNASSNTNNTEIIDLNISPVKDVYYVGDEITINFVLTPNKNGCFGTLIFTKINSSVDTLFHHETGCKSCGLAKQPLTSKTTAQKKKKFDESGIYEIEGMIKDAGTYESEFKKMKIIVKDKVVKDDVVKDKVVKDDDNYISDTDENNSQIPIVMEVFTHYGCPICEHVDEGAKKLSDEYNKRTKNSIILLEYHLQDTLATQAGLDRRIFYGGAKWQNTCNYYSLILINGEDEDCGGTHNTENDYRNFKNKVENKNLIPTVNMRANASYDNTSLYVDVKIKATRNEVKNLNVFLFIADDTNVKGYIRKSARIDNIKEEDVKFSFPYSENFTYKNLRVVAVVQEDKKILNARLIERNDIREIKEPKEITKIKNSVMINRNVTYAANNSNVTNITYTANVTITNSIDFMYCAKSRDMLYCAIKLTLLSFGDFKDLK</sequence>
<accession>A0A098E6A1</accession>
<evidence type="ECO:0008006" key="2">
    <source>
        <dbReference type="Google" id="ProtNLM"/>
    </source>
</evidence>
<dbReference type="AlphaFoldDB" id="A0A098E6A1"/>
<evidence type="ECO:0000313" key="1">
    <source>
        <dbReference type="EMBL" id="CEG11453.1"/>
    </source>
</evidence>
<organism evidence="1">
    <name type="scientific">groundwater metagenome</name>
    <dbReference type="NCBI Taxonomy" id="717931"/>
    <lineage>
        <taxon>unclassified sequences</taxon>
        <taxon>metagenomes</taxon>
        <taxon>ecological metagenomes</taxon>
    </lineage>
</organism>
<dbReference type="EMBL" id="CCXY01000053">
    <property type="protein sequence ID" value="CEG11453.1"/>
    <property type="molecule type" value="Genomic_DNA"/>
</dbReference>
<reference evidence="1" key="1">
    <citation type="submission" date="2014-09" db="EMBL/GenBank/DDBJ databases">
        <authorList>
            <person name="Probst J Alexander"/>
        </authorList>
    </citation>
    <scope>NUCLEOTIDE SEQUENCE</scope>
</reference>